<organism evidence="1 2">
    <name type="scientific">Lentilactobacillus hilgardii</name>
    <name type="common">Lactobacillus hilgardii</name>
    <dbReference type="NCBI Taxonomy" id="1588"/>
    <lineage>
        <taxon>Bacteria</taxon>
        <taxon>Bacillati</taxon>
        <taxon>Bacillota</taxon>
        <taxon>Bacilli</taxon>
        <taxon>Lactobacillales</taxon>
        <taxon>Lactobacillaceae</taxon>
        <taxon>Lentilactobacillus</taxon>
    </lineage>
</organism>
<dbReference type="EMBL" id="CP047121">
    <property type="protein sequence ID" value="QHB52970.1"/>
    <property type="molecule type" value="Genomic_DNA"/>
</dbReference>
<dbReference type="Proteomes" id="UP000465035">
    <property type="component" value="Chromosome"/>
</dbReference>
<gene>
    <name evidence="1" type="ORF">GQR93_12615</name>
</gene>
<protein>
    <recommendedName>
        <fullName evidence="3">D-alanyl-D-alanine carboxypeptidase</fullName>
    </recommendedName>
</protein>
<dbReference type="RefSeq" id="WP_004466221.1">
    <property type="nucleotide sequence ID" value="NZ_CABKOL010000104.1"/>
</dbReference>
<dbReference type="GeneID" id="69059217"/>
<name>A0A6P1EA16_LENHI</name>
<evidence type="ECO:0000313" key="1">
    <source>
        <dbReference type="EMBL" id="QHB52970.1"/>
    </source>
</evidence>
<evidence type="ECO:0008006" key="3">
    <source>
        <dbReference type="Google" id="ProtNLM"/>
    </source>
</evidence>
<sequence length="280" mass="32175">MKKYLIIILSVYSLITGLTCLIGDQANAKSNSNYQIIASKHVNTYKALNSFNNNSILHVKNQYKNKNVYVWNKEHTKVLYNLKDFPNSYLSALTKQTYLHGGHKSLYYAAYIVTPKGNSSRYGRIWQGYLTKGYNRHYQKLNYLSTVGFTNDQDYLNYIKKSPSQVVARAVLKLFPNSKLSLRLSNLGQFNSDVDSTNKPFEEYFTNRINLQKVAAYLGPTKSKLTSSQRITKIKQTLVSEGYTTSKRHAMSHYVIGIYDPNPNMAWEEFVWSINLAKPL</sequence>
<dbReference type="AlphaFoldDB" id="A0A6P1EA16"/>
<evidence type="ECO:0000313" key="2">
    <source>
        <dbReference type="Proteomes" id="UP000465035"/>
    </source>
</evidence>
<reference evidence="1 2" key="1">
    <citation type="submission" date="2019-12" db="EMBL/GenBank/DDBJ databases">
        <title>Lactobacillus hilgardii FLUB.</title>
        <authorList>
            <person name="Gustaw K."/>
        </authorList>
    </citation>
    <scope>NUCLEOTIDE SEQUENCE [LARGE SCALE GENOMIC DNA]</scope>
    <source>
        <strain evidence="1 2">FLUB</strain>
    </source>
</reference>
<proteinExistence type="predicted"/>
<accession>A0A6P1EA16</accession>